<comment type="caution">
    <text evidence="1">The sequence shown here is derived from an EMBL/GenBank/DDBJ whole genome shotgun (WGS) entry which is preliminary data.</text>
</comment>
<keyword evidence="2" id="KW-1185">Reference proteome</keyword>
<dbReference type="RefSeq" id="WP_273597530.1">
    <property type="nucleotide sequence ID" value="NZ_JAQQXS010000013.1"/>
</dbReference>
<evidence type="ECO:0000313" key="1">
    <source>
        <dbReference type="EMBL" id="MDC8786413.1"/>
    </source>
</evidence>
<proteinExistence type="predicted"/>
<reference evidence="1 2" key="1">
    <citation type="submission" date="2022-10" db="EMBL/GenBank/DDBJ databases">
        <title>paucibacter sp. hw8 Genome sequencing.</title>
        <authorList>
            <person name="Park S."/>
        </authorList>
    </citation>
    <scope>NUCLEOTIDE SEQUENCE [LARGE SCALE GENOMIC DNA]</scope>
    <source>
        <strain evidence="2">hw8</strain>
    </source>
</reference>
<name>A0ABT5KVL6_9BURK</name>
<evidence type="ECO:0000313" key="2">
    <source>
        <dbReference type="Proteomes" id="UP001219862"/>
    </source>
</evidence>
<evidence type="ECO:0008006" key="3">
    <source>
        <dbReference type="Google" id="ProtNLM"/>
    </source>
</evidence>
<dbReference type="EMBL" id="JAQQXS010000013">
    <property type="protein sequence ID" value="MDC8786413.1"/>
    <property type="molecule type" value="Genomic_DNA"/>
</dbReference>
<dbReference type="Proteomes" id="UP001219862">
    <property type="component" value="Unassembled WGS sequence"/>
</dbReference>
<gene>
    <name evidence="1" type="ORF">PRZ01_14580</name>
</gene>
<protein>
    <recommendedName>
        <fullName evidence="3">STAS/SEC14 domain-containing protein</fullName>
    </recommendedName>
</protein>
<sequence>MPLNQHRKASQFATCNFRPHGEFEFWVHGSTFHVRAQGPFNREAIEAMAQGMGALYNEIPAATPLVNLLEFTESLMIAPDALQALEDLLRRFGQLGRAPVAVAFVVEADVEGRDLVWPFYHDVFLRQGRLVKLFDNAAEAQGWLDDELQIAMQCKYA</sequence>
<organism evidence="1 2">
    <name type="scientific">Roseateles koreensis</name>
    <dbReference type="NCBI Taxonomy" id="2987526"/>
    <lineage>
        <taxon>Bacteria</taxon>
        <taxon>Pseudomonadati</taxon>
        <taxon>Pseudomonadota</taxon>
        <taxon>Betaproteobacteria</taxon>
        <taxon>Burkholderiales</taxon>
        <taxon>Sphaerotilaceae</taxon>
        <taxon>Roseateles</taxon>
    </lineage>
</organism>
<accession>A0ABT5KVL6</accession>